<feature type="region of interest" description="Disordered" evidence="1">
    <location>
        <begin position="300"/>
        <end position="341"/>
    </location>
</feature>
<accession>A0A9J6FQC6</accession>
<evidence type="ECO:0000313" key="3">
    <source>
        <dbReference type="Proteomes" id="UP000821853"/>
    </source>
</evidence>
<name>A0A9J6FQC6_HAELO</name>
<feature type="region of interest" description="Disordered" evidence="1">
    <location>
        <begin position="63"/>
        <end position="106"/>
    </location>
</feature>
<feature type="compositionally biased region" description="Low complexity" evidence="1">
    <location>
        <begin position="326"/>
        <end position="341"/>
    </location>
</feature>
<gene>
    <name evidence="2" type="ORF">HPB48_010864</name>
</gene>
<evidence type="ECO:0000313" key="2">
    <source>
        <dbReference type="EMBL" id="KAH9364520.1"/>
    </source>
</evidence>
<evidence type="ECO:0000256" key="1">
    <source>
        <dbReference type="SAM" id="MobiDB-lite"/>
    </source>
</evidence>
<dbReference type="Proteomes" id="UP000821853">
    <property type="component" value="Chromosome 10"/>
</dbReference>
<feature type="compositionally biased region" description="Low complexity" evidence="1">
    <location>
        <begin position="92"/>
        <end position="102"/>
    </location>
</feature>
<reference evidence="2 3" key="1">
    <citation type="journal article" date="2020" name="Cell">
        <title>Large-Scale Comparative Analyses of Tick Genomes Elucidate Their Genetic Diversity and Vector Capacities.</title>
        <authorList>
            <consortium name="Tick Genome and Microbiome Consortium (TIGMIC)"/>
            <person name="Jia N."/>
            <person name="Wang J."/>
            <person name="Shi W."/>
            <person name="Du L."/>
            <person name="Sun Y."/>
            <person name="Zhan W."/>
            <person name="Jiang J.F."/>
            <person name="Wang Q."/>
            <person name="Zhang B."/>
            <person name="Ji P."/>
            <person name="Bell-Sakyi L."/>
            <person name="Cui X.M."/>
            <person name="Yuan T.T."/>
            <person name="Jiang B.G."/>
            <person name="Yang W.F."/>
            <person name="Lam T.T."/>
            <person name="Chang Q.C."/>
            <person name="Ding S.J."/>
            <person name="Wang X.J."/>
            <person name="Zhu J.G."/>
            <person name="Ruan X.D."/>
            <person name="Zhao L."/>
            <person name="Wei J.T."/>
            <person name="Ye R.Z."/>
            <person name="Que T.C."/>
            <person name="Du C.H."/>
            <person name="Zhou Y.H."/>
            <person name="Cheng J.X."/>
            <person name="Dai P.F."/>
            <person name="Guo W.B."/>
            <person name="Han X.H."/>
            <person name="Huang E.J."/>
            <person name="Li L.F."/>
            <person name="Wei W."/>
            <person name="Gao Y.C."/>
            <person name="Liu J.Z."/>
            <person name="Shao H.Z."/>
            <person name="Wang X."/>
            <person name="Wang C.C."/>
            <person name="Yang T.C."/>
            <person name="Huo Q.B."/>
            <person name="Li W."/>
            <person name="Chen H.Y."/>
            <person name="Chen S.E."/>
            <person name="Zhou L.G."/>
            <person name="Ni X.B."/>
            <person name="Tian J.H."/>
            <person name="Sheng Y."/>
            <person name="Liu T."/>
            <person name="Pan Y.S."/>
            <person name="Xia L.Y."/>
            <person name="Li J."/>
            <person name="Zhao F."/>
            <person name="Cao W.C."/>
        </authorList>
    </citation>
    <scope>NUCLEOTIDE SEQUENCE [LARGE SCALE GENOMIC DNA]</scope>
    <source>
        <strain evidence="2">HaeL-2018</strain>
    </source>
</reference>
<feature type="compositionally biased region" description="Polar residues" evidence="1">
    <location>
        <begin position="223"/>
        <end position="232"/>
    </location>
</feature>
<keyword evidence="3" id="KW-1185">Reference proteome</keyword>
<organism evidence="2 3">
    <name type="scientific">Haemaphysalis longicornis</name>
    <name type="common">Bush tick</name>
    <dbReference type="NCBI Taxonomy" id="44386"/>
    <lineage>
        <taxon>Eukaryota</taxon>
        <taxon>Metazoa</taxon>
        <taxon>Ecdysozoa</taxon>
        <taxon>Arthropoda</taxon>
        <taxon>Chelicerata</taxon>
        <taxon>Arachnida</taxon>
        <taxon>Acari</taxon>
        <taxon>Parasitiformes</taxon>
        <taxon>Ixodida</taxon>
        <taxon>Ixodoidea</taxon>
        <taxon>Ixodidae</taxon>
        <taxon>Haemaphysalinae</taxon>
        <taxon>Haemaphysalis</taxon>
    </lineage>
</organism>
<dbReference type="AlphaFoldDB" id="A0A9J6FQC6"/>
<proteinExistence type="predicted"/>
<protein>
    <submittedName>
        <fullName evidence="2">Uncharacterized protein</fullName>
    </submittedName>
</protein>
<dbReference type="EMBL" id="JABSTR010000002">
    <property type="protein sequence ID" value="KAH9364520.1"/>
    <property type="molecule type" value="Genomic_DNA"/>
</dbReference>
<feature type="compositionally biased region" description="Pro residues" evidence="1">
    <location>
        <begin position="305"/>
        <end position="325"/>
    </location>
</feature>
<dbReference type="VEuPathDB" id="VectorBase:HLOH_061170"/>
<feature type="compositionally biased region" description="Basic and acidic residues" evidence="1">
    <location>
        <begin position="202"/>
        <end position="222"/>
    </location>
</feature>
<feature type="region of interest" description="Disordered" evidence="1">
    <location>
        <begin position="1"/>
        <end position="45"/>
    </location>
</feature>
<comment type="caution">
    <text evidence="2">The sequence shown here is derived from an EMBL/GenBank/DDBJ whole genome shotgun (WGS) entry which is preliminary data.</text>
</comment>
<feature type="region of interest" description="Disordered" evidence="1">
    <location>
        <begin position="185"/>
        <end position="241"/>
    </location>
</feature>
<sequence>MAENVLADSSGPHRQENTTAKDFTVPTIADPTATSHAAMLPPAPGITSHLGRTAVAVDGVDLLPNDTEGWKTTGKQSRSRQRSNGRERSASRGRSACRSVSRTGQRIGQGNTISWADATRPQITATQQQKIATGANPEMLQLRTENAHLKRRVEEQDAKLAAQAATIEAINAKLAQLLELQRNPPRGYYDSSADAHATTSPREPEDTPEPIHEDRETDRPQSDRNNTANKATEPQPKFRALENTKERLLARLDHQQDRQDRLEDAVKSHVDRLTALENTCQQMMHTMQNIQSMVLQIRAQLQPENAPPPPPPPMIQPDQQPPYAPAPAQSWPAAPAHHAHV</sequence>